<dbReference type="AlphaFoldDB" id="A0A8S3BF47"/>
<feature type="non-terminal residue" evidence="4">
    <location>
        <position position="1"/>
    </location>
</feature>
<comment type="caution">
    <text evidence="4">The sequence shown here is derived from an EMBL/GenBank/DDBJ whole genome shotgun (WGS) entry which is preliminary data.</text>
</comment>
<dbReference type="InterPro" id="IPR039959">
    <property type="entry name" value="Fimbrin/Plastin"/>
</dbReference>
<evidence type="ECO:0000313" key="5">
    <source>
        <dbReference type="Proteomes" id="UP000681720"/>
    </source>
</evidence>
<keyword evidence="1" id="KW-0677">Repeat</keyword>
<dbReference type="PANTHER" id="PTHR19961:SF18">
    <property type="entry name" value="FI19014P1"/>
    <property type="match status" value="1"/>
</dbReference>
<dbReference type="GO" id="GO:0051015">
    <property type="term" value="F:actin filament binding"/>
    <property type="evidence" value="ECO:0007669"/>
    <property type="project" value="InterPro"/>
</dbReference>
<evidence type="ECO:0000256" key="1">
    <source>
        <dbReference type="ARBA" id="ARBA00022737"/>
    </source>
</evidence>
<accession>A0A8S3BF47</accession>
<evidence type="ECO:0008006" key="6">
    <source>
        <dbReference type="Google" id="ProtNLM"/>
    </source>
</evidence>
<reference evidence="4" key="1">
    <citation type="submission" date="2021-02" db="EMBL/GenBank/DDBJ databases">
        <authorList>
            <person name="Nowell W R."/>
        </authorList>
    </citation>
    <scope>NUCLEOTIDE SEQUENCE</scope>
</reference>
<dbReference type="Proteomes" id="UP000681720">
    <property type="component" value="Unassembled WGS sequence"/>
</dbReference>
<evidence type="ECO:0000313" key="3">
    <source>
        <dbReference type="EMBL" id="CAF4714440.1"/>
    </source>
</evidence>
<dbReference type="PROSITE" id="PS00020">
    <property type="entry name" value="ACTININ_2"/>
    <property type="match status" value="1"/>
</dbReference>
<dbReference type="PANTHER" id="PTHR19961">
    <property type="entry name" value="FIMBRIN/PLASTIN"/>
    <property type="match status" value="1"/>
</dbReference>
<gene>
    <name evidence="4" type="ORF">GIL414_LOCUS46007</name>
    <name evidence="3" type="ORF">SMN809_LOCUS43584</name>
</gene>
<dbReference type="GO" id="GO:0051639">
    <property type="term" value="P:actin filament network formation"/>
    <property type="evidence" value="ECO:0007669"/>
    <property type="project" value="TreeGrafter"/>
</dbReference>
<dbReference type="EMBL" id="CAJOBJ010143253">
    <property type="protein sequence ID" value="CAF4772716.1"/>
    <property type="molecule type" value="Genomic_DNA"/>
</dbReference>
<proteinExistence type="predicted"/>
<sequence>HFKMTGIGGPDILEGNKTLTLGLVWQIMRAYTLSILQKLAQSTTPIADKDIINWANQKVRLHVFCS</sequence>
<dbReference type="Gene3D" id="1.10.418.10">
    <property type="entry name" value="Calponin-like domain"/>
    <property type="match status" value="1"/>
</dbReference>
<keyword evidence="2" id="KW-0009">Actin-binding</keyword>
<dbReference type="GO" id="GO:0051017">
    <property type="term" value="P:actin filament bundle assembly"/>
    <property type="evidence" value="ECO:0007669"/>
    <property type="project" value="InterPro"/>
</dbReference>
<evidence type="ECO:0000256" key="2">
    <source>
        <dbReference type="ARBA" id="ARBA00023203"/>
    </source>
</evidence>
<dbReference type="SUPFAM" id="SSF47576">
    <property type="entry name" value="Calponin-homology domain, CH-domain"/>
    <property type="match status" value="1"/>
</dbReference>
<dbReference type="GO" id="GO:0032432">
    <property type="term" value="C:actin filament bundle"/>
    <property type="evidence" value="ECO:0007669"/>
    <property type="project" value="TreeGrafter"/>
</dbReference>
<dbReference type="InterPro" id="IPR036872">
    <property type="entry name" value="CH_dom_sf"/>
</dbReference>
<name>A0A8S3BF47_9BILA</name>
<dbReference type="Proteomes" id="UP000676336">
    <property type="component" value="Unassembled WGS sequence"/>
</dbReference>
<dbReference type="GO" id="GO:0005737">
    <property type="term" value="C:cytoplasm"/>
    <property type="evidence" value="ECO:0007669"/>
    <property type="project" value="TreeGrafter"/>
</dbReference>
<evidence type="ECO:0000313" key="4">
    <source>
        <dbReference type="EMBL" id="CAF4772716.1"/>
    </source>
</evidence>
<organism evidence="4 5">
    <name type="scientific">Rotaria magnacalcarata</name>
    <dbReference type="NCBI Taxonomy" id="392030"/>
    <lineage>
        <taxon>Eukaryota</taxon>
        <taxon>Metazoa</taxon>
        <taxon>Spiralia</taxon>
        <taxon>Gnathifera</taxon>
        <taxon>Rotifera</taxon>
        <taxon>Eurotatoria</taxon>
        <taxon>Bdelloidea</taxon>
        <taxon>Philodinida</taxon>
        <taxon>Philodinidae</taxon>
        <taxon>Rotaria</taxon>
    </lineage>
</organism>
<dbReference type="EMBL" id="CAJOBI010128801">
    <property type="protein sequence ID" value="CAF4714440.1"/>
    <property type="molecule type" value="Genomic_DNA"/>
</dbReference>
<dbReference type="InterPro" id="IPR001589">
    <property type="entry name" value="Actinin_actin-bd_CS"/>
</dbReference>
<dbReference type="GO" id="GO:0005884">
    <property type="term" value="C:actin filament"/>
    <property type="evidence" value="ECO:0007669"/>
    <property type="project" value="TreeGrafter"/>
</dbReference>
<protein>
    <recommendedName>
        <fullName evidence="6">Calponin-homology (CH) domain-containing protein</fullName>
    </recommendedName>
</protein>